<dbReference type="Pfam" id="PF01497">
    <property type="entry name" value="Peripla_BP_2"/>
    <property type="match status" value="1"/>
</dbReference>
<feature type="signal peptide" evidence="6">
    <location>
        <begin position="1"/>
        <end position="19"/>
    </location>
</feature>
<dbReference type="EMBL" id="FOXX01000006">
    <property type="protein sequence ID" value="SFQ66570.1"/>
    <property type="molecule type" value="Genomic_DNA"/>
</dbReference>
<evidence type="ECO:0000256" key="1">
    <source>
        <dbReference type="ARBA" id="ARBA00004193"/>
    </source>
</evidence>
<keyword evidence="5" id="KW-0175">Coiled coil</keyword>
<feature type="coiled-coil region" evidence="5">
    <location>
        <begin position="165"/>
        <end position="192"/>
    </location>
</feature>
<dbReference type="InterPro" id="IPR002491">
    <property type="entry name" value="ABC_transptr_periplasmic_BD"/>
</dbReference>
<dbReference type="PROSITE" id="PS50983">
    <property type="entry name" value="FE_B12_PBP"/>
    <property type="match status" value="1"/>
</dbReference>
<evidence type="ECO:0000256" key="6">
    <source>
        <dbReference type="SAM" id="SignalP"/>
    </source>
</evidence>
<dbReference type="InterPro" id="IPR051313">
    <property type="entry name" value="Bact_iron-sidero_bind"/>
</dbReference>
<evidence type="ECO:0000259" key="7">
    <source>
        <dbReference type="PROSITE" id="PS50983"/>
    </source>
</evidence>
<feature type="chain" id="PRO_5046489294" evidence="6">
    <location>
        <begin position="20"/>
        <end position="318"/>
    </location>
</feature>
<organism evidence="8 9">
    <name type="scientific">Priestia endophytica DSM 13796</name>
    <dbReference type="NCBI Taxonomy" id="1121089"/>
    <lineage>
        <taxon>Bacteria</taxon>
        <taxon>Bacillati</taxon>
        <taxon>Bacillota</taxon>
        <taxon>Bacilli</taxon>
        <taxon>Bacillales</taxon>
        <taxon>Bacillaceae</taxon>
        <taxon>Priestia</taxon>
    </lineage>
</organism>
<dbReference type="Gene3D" id="3.40.50.1980">
    <property type="entry name" value="Nitrogenase molybdenum iron protein domain"/>
    <property type="match status" value="2"/>
</dbReference>
<comment type="caution">
    <text evidence="8">The sequence shown here is derived from an EMBL/GenBank/DDBJ whole genome shotgun (WGS) entry which is preliminary data.</text>
</comment>
<reference evidence="8 9" key="1">
    <citation type="submission" date="2016-10" db="EMBL/GenBank/DDBJ databases">
        <authorList>
            <person name="Varghese N."/>
            <person name="Submissions S."/>
        </authorList>
    </citation>
    <scope>NUCLEOTIDE SEQUENCE [LARGE SCALE GENOMIC DNA]</scope>
    <source>
        <strain evidence="8 9">DSM 13796</strain>
    </source>
</reference>
<dbReference type="PANTHER" id="PTHR30532">
    <property type="entry name" value="IRON III DICITRATE-BINDING PERIPLASMIC PROTEIN"/>
    <property type="match status" value="1"/>
</dbReference>
<keyword evidence="9" id="KW-1185">Reference proteome</keyword>
<evidence type="ECO:0000313" key="9">
    <source>
        <dbReference type="Proteomes" id="UP000182762"/>
    </source>
</evidence>
<dbReference type="Proteomes" id="UP000182762">
    <property type="component" value="Unassembled WGS sequence"/>
</dbReference>
<proteinExistence type="inferred from homology"/>
<evidence type="ECO:0000256" key="3">
    <source>
        <dbReference type="ARBA" id="ARBA00022448"/>
    </source>
</evidence>
<dbReference type="PANTHER" id="PTHR30532:SF10">
    <property type="entry name" value="IRON-UPTAKE SYSTEM-BINDING PROTEIN"/>
    <property type="match status" value="1"/>
</dbReference>
<sequence length="318" mass="34790">MKKKIALIGMSTLLTLGLAACNTEKTAQQSDSKAEETSTKEQTIKYLGKEYTLPANVDKIAAASLESMEDSAVLGIKPAATITVGGKTPEYLAKDLDGATGIGEKMQPDEETLLNVDPDVILWTSKSPENVTEKLNKVATTIPYSHVSANWKDNLLLLGGLAGKTDKAKKVISDYEKEAAQLKEDISGSVKDKKVLLVRVRGGNLYVYPQDVYFNSSLYNDFGIKVPEEIKPVKAQELVSLEKLADINPDYLFVQFADSENAKTPKALEDLQKNPIWKSIKAVQDDKVFVNSVDPLLQGGTAYSKQEFLKAAKKDLTK</sequence>
<keyword evidence="4 6" id="KW-0732">Signal</keyword>
<dbReference type="PROSITE" id="PS51257">
    <property type="entry name" value="PROKAR_LIPOPROTEIN"/>
    <property type="match status" value="1"/>
</dbReference>
<evidence type="ECO:0000313" key="8">
    <source>
        <dbReference type="EMBL" id="SFQ66570.1"/>
    </source>
</evidence>
<gene>
    <name evidence="8" type="ORF">SAMN02745910_02629</name>
</gene>
<accession>A0A1I6AD74</accession>
<dbReference type="GeneID" id="93711273"/>
<comment type="similarity">
    <text evidence="2">Belongs to the bacterial solute-binding protein 8 family.</text>
</comment>
<comment type="subcellular location">
    <subcellularLocation>
        <location evidence="1">Cell membrane</location>
        <topology evidence="1">Lipid-anchor</topology>
    </subcellularLocation>
</comment>
<name>A0A1I6AD74_9BACI</name>
<evidence type="ECO:0000256" key="4">
    <source>
        <dbReference type="ARBA" id="ARBA00022729"/>
    </source>
</evidence>
<dbReference type="RefSeq" id="WP_061805324.1">
    <property type="nucleotide sequence ID" value="NZ_FOXX01000006.1"/>
</dbReference>
<keyword evidence="3" id="KW-0813">Transport</keyword>
<dbReference type="SUPFAM" id="SSF53807">
    <property type="entry name" value="Helical backbone' metal receptor"/>
    <property type="match status" value="1"/>
</dbReference>
<protein>
    <submittedName>
        <fullName evidence="8">Bacillibactin-binding protein</fullName>
    </submittedName>
</protein>
<feature type="domain" description="Fe/B12 periplasmic-binding" evidence="7">
    <location>
        <begin position="59"/>
        <end position="318"/>
    </location>
</feature>
<evidence type="ECO:0000256" key="2">
    <source>
        <dbReference type="ARBA" id="ARBA00008814"/>
    </source>
</evidence>
<evidence type="ECO:0000256" key="5">
    <source>
        <dbReference type="SAM" id="Coils"/>
    </source>
</evidence>